<dbReference type="GO" id="GO:0005634">
    <property type="term" value="C:nucleus"/>
    <property type="evidence" value="ECO:0007669"/>
    <property type="project" value="UniProtKB-SubCell"/>
</dbReference>
<comment type="subcellular location">
    <subcellularLocation>
        <location evidence="2">Mitochondrion</location>
    </subcellularLocation>
    <subcellularLocation>
        <location evidence="22">Nucleus</location>
    </subcellularLocation>
    <subcellularLocation>
        <location evidence="22">Chromosome</location>
    </subcellularLocation>
</comment>
<feature type="domain" description="DNA replication factor Dna2 N-terminal" evidence="24">
    <location>
        <begin position="106"/>
        <end position="313"/>
    </location>
</feature>
<evidence type="ECO:0000256" key="10">
    <source>
        <dbReference type="ARBA" id="ARBA00022763"/>
    </source>
</evidence>
<dbReference type="InterPro" id="IPR041677">
    <property type="entry name" value="DNA2/NAM7_AAA_11"/>
</dbReference>
<dbReference type="GO" id="GO:0005694">
    <property type="term" value="C:chromosome"/>
    <property type="evidence" value="ECO:0007669"/>
    <property type="project" value="UniProtKB-SubCell"/>
</dbReference>
<dbReference type="GO" id="GO:0051539">
    <property type="term" value="F:4 iron, 4 sulfur cluster binding"/>
    <property type="evidence" value="ECO:0007669"/>
    <property type="project" value="UniProtKB-UniRule"/>
</dbReference>
<keyword evidence="17" id="KW-0496">Mitochondrion</keyword>
<keyword evidence="6 22" id="KW-0540">Nuclease</keyword>
<evidence type="ECO:0000256" key="15">
    <source>
        <dbReference type="ARBA" id="ARBA00023014"/>
    </source>
</evidence>
<evidence type="ECO:0000313" key="28">
    <source>
        <dbReference type="EMBL" id="CAG9808331.1"/>
    </source>
</evidence>
<keyword evidence="15 22" id="KW-0411">Iron-sulfur</keyword>
<dbReference type="GO" id="GO:0017108">
    <property type="term" value="F:5'-flap endonuclease activity"/>
    <property type="evidence" value="ECO:0007669"/>
    <property type="project" value="UniProtKB-UniRule"/>
</dbReference>
<keyword evidence="9" id="KW-0255">Endonuclease</keyword>
<feature type="domain" description="DNA2/NAM7 helicase helicase" evidence="25">
    <location>
        <begin position="750"/>
        <end position="817"/>
    </location>
</feature>
<comment type="similarity">
    <text evidence="3 22">Belongs to the DNA2/NAM7 helicase family.</text>
</comment>
<evidence type="ECO:0000256" key="18">
    <source>
        <dbReference type="ARBA" id="ARBA00023204"/>
    </source>
</evidence>
<dbReference type="InterPro" id="IPR027417">
    <property type="entry name" value="P-loop_NTPase"/>
</dbReference>
<gene>
    <name evidence="28" type="ORF">CHIRRI_LOCUS11173</name>
</gene>
<keyword evidence="19 22" id="KW-0539">Nucleus</keyword>
<keyword evidence="16 22" id="KW-0238">DNA-binding</keyword>
<evidence type="ECO:0000256" key="11">
    <source>
        <dbReference type="ARBA" id="ARBA00022801"/>
    </source>
</evidence>
<dbReference type="InterPro" id="IPR048459">
    <property type="entry name" value="DNA2_Rift"/>
</dbReference>
<evidence type="ECO:0000259" key="24">
    <source>
        <dbReference type="Pfam" id="PF08696"/>
    </source>
</evidence>
<evidence type="ECO:0000256" key="1">
    <source>
        <dbReference type="ARBA" id="ARBA00001966"/>
    </source>
</evidence>
<dbReference type="GO" id="GO:0005524">
    <property type="term" value="F:ATP binding"/>
    <property type="evidence" value="ECO:0007669"/>
    <property type="project" value="UniProtKB-UniRule"/>
</dbReference>
<dbReference type="GO" id="GO:0003677">
    <property type="term" value="F:DNA binding"/>
    <property type="evidence" value="ECO:0007669"/>
    <property type="project" value="UniProtKB-UniRule"/>
</dbReference>
<keyword evidence="13 22" id="KW-0067">ATP-binding</keyword>
<feature type="domain" description="DNA2/NAM7 helicase-like C-terminal" evidence="26">
    <location>
        <begin position="826"/>
        <end position="1051"/>
    </location>
</feature>
<evidence type="ECO:0000256" key="13">
    <source>
        <dbReference type="ARBA" id="ARBA00022840"/>
    </source>
</evidence>
<dbReference type="PANTHER" id="PTHR10887:SF433">
    <property type="entry name" value="DNA REPLICATION ATP-DEPENDENT HELICASE_NUCLEASE DNA2"/>
    <property type="match status" value="1"/>
</dbReference>
<dbReference type="GO" id="GO:0006281">
    <property type="term" value="P:DNA repair"/>
    <property type="evidence" value="ECO:0007669"/>
    <property type="project" value="UniProtKB-KW"/>
</dbReference>
<dbReference type="Gene3D" id="3.90.320.10">
    <property type="match status" value="1"/>
</dbReference>
<keyword evidence="7 22" id="KW-0479">Metal-binding</keyword>
<keyword evidence="11 22" id="KW-0378">Hydrolase</keyword>
<organism evidence="28 29">
    <name type="scientific">Chironomus riparius</name>
    <dbReference type="NCBI Taxonomy" id="315576"/>
    <lineage>
        <taxon>Eukaryota</taxon>
        <taxon>Metazoa</taxon>
        <taxon>Ecdysozoa</taxon>
        <taxon>Arthropoda</taxon>
        <taxon>Hexapoda</taxon>
        <taxon>Insecta</taxon>
        <taxon>Pterygota</taxon>
        <taxon>Neoptera</taxon>
        <taxon>Endopterygota</taxon>
        <taxon>Diptera</taxon>
        <taxon>Nematocera</taxon>
        <taxon>Chironomoidea</taxon>
        <taxon>Chironomidae</taxon>
        <taxon>Chironominae</taxon>
        <taxon>Chironomus</taxon>
    </lineage>
</organism>
<evidence type="ECO:0000256" key="7">
    <source>
        <dbReference type="ARBA" id="ARBA00022723"/>
    </source>
</evidence>
<evidence type="ECO:0000256" key="6">
    <source>
        <dbReference type="ARBA" id="ARBA00022722"/>
    </source>
</evidence>
<dbReference type="Gene3D" id="3.40.50.300">
    <property type="entry name" value="P-loop containing nucleotide triphosphate hydrolases"/>
    <property type="match status" value="3"/>
</dbReference>
<dbReference type="InterPro" id="IPR014808">
    <property type="entry name" value="DNA_replication_fac_Dna2_N"/>
</dbReference>
<keyword evidence="20 22" id="KW-0511">Multifunctional enzyme</keyword>
<dbReference type="InterPro" id="IPR045055">
    <property type="entry name" value="DNA2/NAM7-like"/>
</dbReference>
<dbReference type="GO" id="GO:0017116">
    <property type="term" value="F:single-stranded DNA helicase activity"/>
    <property type="evidence" value="ECO:0007669"/>
    <property type="project" value="UniProtKB-UniRule"/>
</dbReference>
<dbReference type="Gene3D" id="2.40.30.270">
    <property type="match status" value="1"/>
</dbReference>
<name>A0A9N9S1M0_9DIPT</name>
<dbReference type="AlphaFoldDB" id="A0A9N9S1M0"/>
<feature type="domain" description="DNA2/NAM7 helicase helicase" evidence="25">
    <location>
        <begin position="648"/>
        <end position="742"/>
    </location>
</feature>
<evidence type="ECO:0000256" key="3">
    <source>
        <dbReference type="ARBA" id="ARBA00007913"/>
    </source>
</evidence>
<dbReference type="EC" id="3.6.4.12" evidence="22"/>
<evidence type="ECO:0000256" key="19">
    <source>
        <dbReference type="ARBA" id="ARBA00023242"/>
    </source>
</evidence>
<keyword evidence="22" id="KW-0158">Chromosome</keyword>
<dbReference type="InterPro" id="IPR011604">
    <property type="entry name" value="PDDEXK-like_dom_sf"/>
</dbReference>
<proteinExistence type="inferred from homology"/>
<dbReference type="CDD" id="cd18808">
    <property type="entry name" value="SF1_C_Upf1"/>
    <property type="match status" value="1"/>
</dbReference>
<keyword evidence="5 22" id="KW-0235">DNA replication</keyword>
<keyword evidence="12 22" id="KW-0347">Helicase</keyword>
<dbReference type="GO" id="GO:0046872">
    <property type="term" value="F:metal ion binding"/>
    <property type="evidence" value="ECO:0007669"/>
    <property type="project" value="UniProtKB-UniRule"/>
</dbReference>
<keyword evidence="18 22" id="KW-0234">DNA repair</keyword>
<evidence type="ECO:0000259" key="26">
    <source>
        <dbReference type="Pfam" id="PF13087"/>
    </source>
</evidence>
<evidence type="ECO:0000313" key="29">
    <source>
        <dbReference type="Proteomes" id="UP001153620"/>
    </source>
</evidence>
<dbReference type="EC" id="3.1.-.-" evidence="22"/>
<comment type="catalytic activity">
    <reaction evidence="21 22">
        <text>ATP + H2O = ADP + phosphate + H(+)</text>
        <dbReference type="Rhea" id="RHEA:13065"/>
        <dbReference type="ChEBI" id="CHEBI:15377"/>
        <dbReference type="ChEBI" id="CHEBI:15378"/>
        <dbReference type="ChEBI" id="CHEBI:30616"/>
        <dbReference type="ChEBI" id="CHEBI:43474"/>
        <dbReference type="ChEBI" id="CHEBI:456216"/>
        <dbReference type="EC" id="3.6.4.12"/>
    </reaction>
</comment>
<dbReference type="SUPFAM" id="SSF52540">
    <property type="entry name" value="P-loop containing nucleoside triphosphate hydrolases"/>
    <property type="match status" value="1"/>
</dbReference>
<evidence type="ECO:0000256" key="12">
    <source>
        <dbReference type="ARBA" id="ARBA00022806"/>
    </source>
</evidence>
<dbReference type="InterPro" id="IPR022765">
    <property type="entry name" value="Dna2/Cas4_DUF83"/>
</dbReference>
<dbReference type="OrthoDB" id="306218at2759"/>
<evidence type="ECO:0000256" key="2">
    <source>
        <dbReference type="ARBA" id="ARBA00004173"/>
    </source>
</evidence>
<dbReference type="InterPro" id="IPR041679">
    <property type="entry name" value="DNA2/NAM7-like_C"/>
</dbReference>
<comment type="cofactor">
    <cofactor evidence="1">
        <name>[4Fe-4S] cluster</name>
        <dbReference type="ChEBI" id="CHEBI:49883"/>
    </cofactor>
</comment>
<evidence type="ECO:0000256" key="4">
    <source>
        <dbReference type="ARBA" id="ARBA00022485"/>
    </source>
</evidence>
<keyword evidence="10 22" id="KW-0227">DNA damage</keyword>
<evidence type="ECO:0000259" key="25">
    <source>
        <dbReference type="Pfam" id="PF13086"/>
    </source>
</evidence>
<dbReference type="PANTHER" id="PTHR10887">
    <property type="entry name" value="DNA2/NAM7 HELICASE FAMILY"/>
    <property type="match status" value="1"/>
</dbReference>
<dbReference type="GO" id="GO:0071932">
    <property type="term" value="P:replication fork reversal"/>
    <property type="evidence" value="ECO:0007669"/>
    <property type="project" value="TreeGrafter"/>
</dbReference>
<evidence type="ECO:0000256" key="20">
    <source>
        <dbReference type="ARBA" id="ARBA00023268"/>
    </source>
</evidence>
<evidence type="ECO:0000256" key="22">
    <source>
        <dbReference type="RuleBase" id="RU367041"/>
    </source>
</evidence>
<evidence type="ECO:0000256" key="16">
    <source>
        <dbReference type="ARBA" id="ARBA00023125"/>
    </source>
</evidence>
<dbReference type="EMBL" id="OU895879">
    <property type="protein sequence ID" value="CAG9808331.1"/>
    <property type="molecule type" value="Genomic_DNA"/>
</dbReference>
<feature type="domain" description="DNA2 rift barrel" evidence="27">
    <location>
        <begin position="494"/>
        <end position="590"/>
    </location>
</feature>
<dbReference type="Pfam" id="PF08696">
    <property type="entry name" value="Dna2"/>
    <property type="match status" value="1"/>
</dbReference>
<dbReference type="Pfam" id="PF01930">
    <property type="entry name" value="Cas_Cas4"/>
    <property type="match status" value="1"/>
</dbReference>
<accession>A0A9N9S1M0</accession>
<dbReference type="GO" id="GO:0005739">
    <property type="term" value="C:mitochondrion"/>
    <property type="evidence" value="ECO:0007669"/>
    <property type="project" value="UniProtKB-SubCell"/>
</dbReference>
<evidence type="ECO:0000256" key="5">
    <source>
        <dbReference type="ARBA" id="ARBA00022705"/>
    </source>
</evidence>
<dbReference type="InterPro" id="IPR026851">
    <property type="entry name" value="Dna2/JHS1_DEXXQ-box"/>
</dbReference>
<evidence type="ECO:0000256" key="8">
    <source>
        <dbReference type="ARBA" id="ARBA00022741"/>
    </source>
</evidence>
<protein>
    <recommendedName>
        <fullName evidence="22">DNA replication ATP-dependent helicase/nuclease</fullName>
        <ecNumber evidence="22">3.1.-.-</ecNumber>
        <ecNumber evidence="22">3.6.4.12</ecNumber>
    </recommendedName>
</protein>
<dbReference type="CDD" id="cd22318">
    <property type="entry name" value="DNA2_N-like"/>
    <property type="match status" value="1"/>
</dbReference>
<dbReference type="GO" id="GO:0033567">
    <property type="term" value="P:DNA replication, Okazaki fragment processing"/>
    <property type="evidence" value="ECO:0007669"/>
    <property type="project" value="UniProtKB-UniRule"/>
</dbReference>
<sequence>MEKRAFTLVDSPQKCLPHDVSKKVKISVSPKKCKENNGNIINKATDDFDFDGLMFDDDDDIFLEMVLKNAEESNKPLDLTDFKRCKVNFIEIHPKTFEKILHLEEKKTKKFTKCCLKGIWFDTNVAQNDIVSVKGIWNEERKLYFVSNDSGIIVVLPDFLVSGTTVVGSLFCTRKSVLSERFRGVDFDDTLVMHVGSIVHEIIQKAMKDNLTTLKEVKRASEEVLNHANIIQLLYACKISPEDLKSQIDPFIDRIFHFMQQYFVGNSQSQKPSNGNDSNKQFMGRIAEVQDIEENVWSPHLGLKGKIDATVTVYPPNQFFNSFRKLIPVEIKTGKSSYSLEHKGQLILYQLMMRDLGKQIDSGLLLYIRDGLMSEIRASRPEESGLISMRNRLAKYLNTEIVTREKTINLPEPIKHPTACQKCSYNVLCCAFLEKDENYVLQSNHPLFKIQESAIAHLTIEHYNYFLQWCHLITLEHNEGQRPIKLKHLWTKSADERATKGNALANLIIKDFVVQHGNEFVHPFTSSNSQLDFTQTNFDIGEYLIVSTDKRCSITAGRVYNIKSTQISLLLPKDISRQYANEKFHLDKHESQSQSVFNFSNIGILLENNDEKGINRLRSIIVDKMQPQFSNSLPKSIQQKIDQTLLEMNPVQRNAILKALTCESYMLIKGLPGTGKTQTLVNLIHLLMVMKKSIIITSHTNSAVDNILLRLKERRIKFLRLGSVSRIHKDLHDYCEATLIEKCHSVEDLKELYSKYQIVAVTCLGSAHALLANRRFDYCLVDESTQIFQPTVIRPLLSADRFILVGDPDQLSPLVRSNEARLLGANQSLFERLDSKEATSVLGLQYRMNKTITKLANNLTYNNELKCANEKIEKAVMEVPNVDKLKEQLSSDKWLAKVLTSHLDQACSLINTGNVYEMATGYFDSVNMKERKEKSKLYVNYCEIAIVMHIVDILIDCGVSGESIGIIASYRDQVEALKKIFESYKSVEVNTVDQYQGRDKKIIIYSCTMTEITNDGNKSSKSLEVEILEDRRRLTVAITRAKHKLIMIGDVNCLNKYTPFRDLFRHMNSISKVQLQDEKFGFSWEKLMKSLKEKLI</sequence>
<keyword evidence="29" id="KW-1185">Reference proteome</keyword>
<comment type="function">
    <text evidence="22">Key enzyme involved in DNA replication and DNA repair. Involved in Okazaki fragments processing by cleaving long flaps that escape FEN1: flaps that are longer than 27 nucleotides are coated by replication protein A complex (RPA), leading to recruit DNA2 which cleaves the flap until it is too short to bind RPA and becomes a substrate for FEN1. Also involved in 5'-end resection of DNA during double-strand break (DSB) repair by mediating the cleavage of 5'-ssDNA.</text>
</comment>
<dbReference type="Pfam" id="PF21123">
    <property type="entry name" value="Dna2_Rift"/>
    <property type="match status" value="1"/>
</dbReference>
<dbReference type="Pfam" id="PF13086">
    <property type="entry name" value="AAA_11"/>
    <property type="match status" value="2"/>
</dbReference>
<reference evidence="28" key="1">
    <citation type="submission" date="2022-01" db="EMBL/GenBank/DDBJ databases">
        <authorList>
            <person name="King R."/>
        </authorList>
    </citation>
    <scope>NUCLEOTIDE SEQUENCE</scope>
</reference>
<keyword evidence="4 22" id="KW-0004">4Fe-4S</keyword>
<feature type="domain" description="DUF83" evidence="23">
    <location>
        <begin position="324"/>
        <end position="430"/>
    </location>
</feature>
<evidence type="ECO:0000256" key="21">
    <source>
        <dbReference type="ARBA" id="ARBA00047995"/>
    </source>
</evidence>
<keyword evidence="8 22" id="KW-0547">Nucleotide-binding</keyword>
<evidence type="ECO:0000256" key="9">
    <source>
        <dbReference type="ARBA" id="ARBA00022759"/>
    </source>
</evidence>
<reference evidence="28" key="2">
    <citation type="submission" date="2022-10" db="EMBL/GenBank/DDBJ databases">
        <authorList>
            <consortium name="ENA_rothamsted_submissions"/>
            <consortium name="culmorum"/>
            <person name="King R."/>
        </authorList>
    </citation>
    <scope>NUCLEOTIDE SEQUENCE</scope>
</reference>
<dbReference type="InterPro" id="IPR047187">
    <property type="entry name" value="SF1_C_Upf1"/>
</dbReference>
<keyword evidence="14 22" id="KW-0408">Iron</keyword>
<dbReference type="Proteomes" id="UP001153620">
    <property type="component" value="Chromosome 3"/>
</dbReference>
<dbReference type="Pfam" id="PF13087">
    <property type="entry name" value="AAA_12"/>
    <property type="match status" value="1"/>
</dbReference>
<evidence type="ECO:0000259" key="23">
    <source>
        <dbReference type="Pfam" id="PF01930"/>
    </source>
</evidence>
<evidence type="ECO:0000256" key="14">
    <source>
        <dbReference type="ARBA" id="ARBA00023004"/>
    </source>
</evidence>
<evidence type="ECO:0000259" key="27">
    <source>
        <dbReference type="Pfam" id="PF21123"/>
    </source>
</evidence>
<evidence type="ECO:0000256" key="17">
    <source>
        <dbReference type="ARBA" id="ARBA00023128"/>
    </source>
</evidence>
<dbReference type="CDD" id="cd18041">
    <property type="entry name" value="DEXXQc_DNA2"/>
    <property type="match status" value="1"/>
</dbReference>